<dbReference type="CDD" id="cd06222">
    <property type="entry name" value="RNase_H_like"/>
    <property type="match status" value="1"/>
</dbReference>
<dbReference type="GO" id="GO:0031969">
    <property type="term" value="C:chloroplast membrane"/>
    <property type="evidence" value="ECO:0007669"/>
    <property type="project" value="TreeGrafter"/>
</dbReference>
<feature type="domain" description="RNase H type-1" evidence="1">
    <location>
        <begin position="90"/>
        <end position="244"/>
    </location>
</feature>
<dbReference type="Pfam" id="PF13456">
    <property type="entry name" value="RVT_3"/>
    <property type="match status" value="1"/>
</dbReference>
<proteinExistence type="predicted"/>
<evidence type="ECO:0000313" key="3">
    <source>
        <dbReference type="Proteomes" id="UP000541444"/>
    </source>
</evidence>
<name>A0A7J7LCY2_9MAGN</name>
<dbReference type="PANTHER" id="PTHR33372:SF10">
    <property type="entry name" value="OS03G0137300 PROTEIN"/>
    <property type="match status" value="1"/>
</dbReference>
<evidence type="ECO:0000313" key="2">
    <source>
        <dbReference type="EMBL" id="KAF6140483.1"/>
    </source>
</evidence>
<organism evidence="2 3">
    <name type="scientific">Kingdonia uniflora</name>
    <dbReference type="NCBI Taxonomy" id="39325"/>
    <lineage>
        <taxon>Eukaryota</taxon>
        <taxon>Viridiplantae</taxon>
        <taxon>Streptophyta</taxon>
        <taxon>Embryophyta</taxon>
        <taxon>Tracheophyta</taxon>
        <taxon>Spermatophyta</taxon>
        <taxon>Magnoliopsida</taxon>
        <taxon>Ranunculales</taxon>
        <taxon>Circaeasteraceae</taxon>
        <taxon>Kingdonia</taxon>
    </lineage>
</organism>
<accession>A0A7J7LCY2</accession>
<evidence type="ECO:0000259" key="1">
    <source>
        <dbReference type="PROSITE" id="PS50879"/>
    </source>
</evidence>
<dbReference type="SUPFAM" id="SSF53098">
    <property type="entry name" value="Ribonuclease H-like"/>
    <property type="match status" value="1"/>
</dbReference>
<dbReference type="Gene3D" id="3.30.420.10">
    <property type="entry name" value="Ribonuclease H-like superfamily/Ribonuclease H"/>
    <property type="match status" value="1"/>
</dbReference>
<gene>
    <name evidence="2" type="ORF">GIB67_010313</name>
</gene>
<comment type="caution">
    <text evidence="2">The sequence shown here is derived from an EMBL/GenBank/DDBJ whole genome shotgun (WGS) entry which is preliminary data.</text>
</comment>
<dbReference type="AlphaFoldDB" id="A0A7J7LCY2"/>
<dbReference type="GO" id="GO:0004523">
    <property type="term" value="F:RNA-DNA hybrid ribonuclease activity"/>
    <property type="evidence" value="ECO:0007669"/>
    <property type="project" value="InterPro"/>
</dbReference>
<dbReference type="GO" id="GO:0003676">
    <property type="term" value="F:nucleic acid binding"/>
    <property type="evidence" value="ECO:0007669"/>
    <property type="project" value="InterPro"/>
</dbReference>
<dbReference type="PANTHER" id="PTHR33372">
    <property type="match status" value="1"/>
</dbReference>
<dbReference type="InterPro" id="IPR036397">
    <property type="entry name" value="RNaseH_sf"/>
</dbReference>
<dbReference type="EMBL" id="JACGCM010002370">
    <property type="protein sequence ID" value="KAF6140483.1"/>
    <property type="molecule type" value="Genomic_DNA"/>
</dbReference>
<dbReference type="OrthoDB" id="1933920at2759"/>
<dbReference type="InterPro" id="IPR021788">
    <property type="entry name" value="CPP1-like"/>
</dbReference>
<sequence length="268" mass="29620">MKEIAAAAAPSSFLPNRLIRNSVKPVLLSNQTGLNRCCWGMVLPSRLRTGTVVVLAGSRANDDDDSAPFEMSVETALKLLGVSKGASFDEILRAKNSVLGSCKDDQEAAAQMKREASKVKDTRALGNPGPSGIGVVYRDWEGRVLGTLSKAIGSTTNYLAEVQAIIDGVEQAIHRGWTTLWIVSDSSATIKAFISSKIPWKFQSKWRNLLTSIQAIRFNSIWREANFSADPTAKRGSRANQPFEEWVEGRPDFLTRIEDPHSEYFRFR</sequence>
<dbReference type="InterPro" id="IPR012337">
    <property type="entry name" value="RNaseH-like_sf"/>
</dbReference>
<keyword evidence="3" id="KW-1185">Reference proteome</keyword>
<dbReference type="InterPro" id="IPR002156">
    <property type="entry name" value="RNaseH_domain"/>
</dbReference>
<dbReference type="Proteomes" id="UP000541444">
    <property type="component" value="Unassembled WGS sequence"/>
</dbReference>
<dbReference type="PROSITE" id="PS50879">
    <property type="entry name" value="RNASE_H_1"/>
    <property type="match status" value="1"/>
</dbReference>
<reference evidence="2 3" key="1">
    <citation type="journal article" date="2020" name="IScience">
        <title>Genome Sequencing of the Endangered Kingdonia uniflora (Circaeasteraceae, Ranunculales) Reveals Potential Mechanisms of Evolutionary Specialization.</title>
        <authorList>
            <person name="Sun Y."/>
            <person name="Deng T."/>
            <person name="Zhang A."/>
            <person name="Moore M.J."/>
            <person name="Landis J.B."/>
            <person name="Lin N."/>
            <person name="Zhang H."/>
            <person name="Zhang X."/>
            <person name="Huang J."/>
            <person name="Zhang X."/>
            <person name="Sun H."/>
            <person name="Wang H."/>
        </authorList>
    </citation>
    <scope>NUCLEOTIDE SEQUENCE [LARGE SCALE GENOMIC DNA]</scope>
    <source>
        <strain evidence="2">TB1705</strain>
        <tissue evidence="2">Leaf</tissue>
    </source>
</reference>
<protein>
    <recommendedName>
        <fullName evidence="1">RNase H type-1 domain-containing protein</fullName>
    </recommendedName>
</protein>
<dbReference type="InterPro" id="IPR044730">
    <property type="entry name" value="RNase_H-like_dom_plant"/>
</dbReference>